<feature type="binding site" evidence="10">
    <location>
        <position position="14"/>
    </location>
    <ligand>
        <name>Mg(2+)</name>
        <dbReference type="ChEBI" id="CHEBI:18420"/>
    </ligand>
</feature>
<evidence type="ECO:0000256" key="1">
    <source>
        <dbReference type="ARBA" id="ARBA00000830"/>
    </source>
</evidence>
<dbReference type="Proteomes" id="UP000075359">
    <property type="component" value="Unassembled WGS sequence"/>
</dbReference>
<dbReference type="GO" id="GO:0008967">
    <property type="term" value="F:phosphoglycolate phosphatase activity"/>
    <property type="evidence" value="ECO:0007669"/>
    <property type="project" value="UniProtKB-UniRule"/>
</dbReference>
<dbReference type="PANTHER" id="PTHR43434:SF1">
    <property type="entry name" value="PHOSPHOGLYCOLATE PHOSPHATASE"/>
    <property type="match status" value="1"/>
</dbReference>
<dbReference type="NCBIfam" id="TIGR01549">
    <property type="entry name" value="HAD-SF-IA-v1"/>
    <property type="match status" value="1"/>
</dbReference>
<dbReference type="RefSeq" id="WP_067332193.1">
    <property type="nucleotide sequence ID" value="NZ_LNKT01000067.1"/>
</dbReference>
<dbReference type="SFLD" id="SFLDG01129">
    <property type="entry name" value="C1.5:_HAD__Beta-PGM__Phosphata"/>
    <property type="match status" value="1"/>
</dbReference>
<dbReference type="InterPro" id="IPR023198">
    <property type="entry name" value="PGP-like_dom2"/>
</dbReference>
<evidence type="ECO:0000256" key="10">
    <source>
        <dbReference type="HAMAP-Rule" id="MF_00495"/>
    </source>
</evidence>
<dbReference type="GO" id="GO:0005829">
    <property type="term" value="C:cytosol"/>
    <property type="evidence" value="ECO:0007669"/>
    <property type="project" value="TreeGrafter"/>
</dbReference>
<keyword evidence="8 10" id="KW-0460">Magnesium</keyword>
<reference evidence="11 12" key="1">
    <citation type="submission" date="2015-11" db="EMBL/GenBank/DDBJ databases">
        <title>Draft genome of Sulfurovum riftiae 1812E, a member of the Epsilonproteobacteria isolated from the tube of the deep-sea hydrothermal vent tubewom Riftia pachyptila.</title>
        <authorList>
            <person name="Vetriani C."/>
            <person name="Giovannelli D."/>
        </authorList>
    </citation>
    <scope>NUCLEOTIDE SEQUENCE [LARGE SCALE GENOMIC DNA]</scope>
    <source>
        <strain evidence="11 12">1812E</strain>
    </source>
</reference>
<keyword evidence="12" id="KW-1185">Reference proteome</keyword>
<feature type="binding site" evidence="10">
    <location>
        <position position="12"/>
    </location>
    <ligand>
        <name>Mg(2+)</name>
        <dbReference type="ChEBI" id="CHEBI:18420"/>
    </ligand>
</feature>
<keyword evidence="7 10" id="KW-0378">Hydrolase</keyword>
<evidence type="ECO:0000256" key="4">
    <source>
        <dbReference type="ARBA" id="ARBA00006171"/>
    </source>
</evidence>
<evidence type="ECO:0000256" key="9">
    <source>
        <dbReference type="ARBA" id="ARBA00023277"/>
    </source>
</evidence>
<dbReference type="CDD" id="cd16417">
    <property type="entry name" value="HAD_PGPase"/>
    <property type="match status" value="1"/>
</dbReference>
<dbReference type="Gene3D" id="1.10.150.240">
    <property type="entry name" value="Putative phosphatase, domain 2"/>
    <property type="match status" value="1"/>
</dbReference>
<dbReference type="OrthoDB" id="9792518at2"/>
<proteinExistence type="inferred from homology"/>
<dbReference type="NCBIfam" id="TIGR01509">
    <property type="entry name" value="HAD-SF-IA-v3"/>
    <property type="match status" value="1"/>
</dbReference>
<dbReference type="SFLD" id="SFLDG01135">
    <property type="entry name" value="C1.5.6:_HAD__Beta-PGM__Phospha"/>
    <property type="match status" value="1"/>
</dbReference>
<sequence length="224" mass="24946">MKFTDKKMICFDLDGTLIDSVPDLALAVNEMLTALGRETFSEETIRFWVGNGAQMLVKRALLGKREVDEPVDEAFFANALEIFLSFYKKRLCTSTRPYPHVLETLQALKAKGYRLSIVTNKPVEFVGPILKGLGFESLIEYYLGGNSLERKKPDPLPLQHLCSELGITVGECVMVGDSKNDIQAANACNMHSIGVTYGYNYGEDISVYGPDVIVDDFAEILKFL</sequence>
<dbReference type="InterPro" id="IPR006439">
    <property type="entry name" value="HAD-SF_hydro_IA"/>
</dbReference>
<dbReference type="GO" id="GO:0005975">
    <property type="term" value="P:carbohydrate metabolic process"/>
    <property type="evidence" value="ECO:0007669"/>
    <property type="project" value="InterPro"/>
</dbReference>
<dbReference type="NCBIfam" id="TIGR01449">
    <property type="entry name" value="PGP_bact"/>
    <property type="match status" value="1"/>
</dbReference>
<dbReference type="InterPro" id="IPR050155">
    <property type="entry name" value="HAD-like_hydrolase_sf"/>
</dbReference>
<evidence type="ECO:0000313" key="12">
    <source>
        <dbReference type="Proteomes" id="UP000075359"/>
    </source>
</evidence>
<keyword evidence="9 10" id="KW-0119">Carbohydrate metabolism</keyword>
<evidence type="ECO:0000256" key="2">
    <source>
        <dbReference type="ARBA" id="ARBA00001946"/>
    </source>
</evidence>
<keyword evidence="6 10" id="KW-0479">Metal-binding</keyword>
<name>A0A151CE25_9BACT</name>
<evidence type="ECO:0000256" key="8">
    <source>
        <dbReference type="ARBA" id="ARBA00022842"/>
    </source>
</evidence>
<comment type="catalytic activity">
    <reaction evidence="1 10">
        <text>2-phosphoglycolate + H2O = glycolate + phosphate</text>
        <dbReference type="Rhea" id="RHEA:14369"/>
        <dbReference type="ChEBI" id="CHEBI:15377"/>
        <dbReference type="ChEBI" id="CHEBI:29805"/>
        <dbReference type="ChEBI" id="CHEBI:43474"/>
        <dbReference type="ChEBI" id="CHEBI:58033"/>
        <dbReference type="EC" id="3.1.3.18"/>
    </reaction>
</comment>
<dbReference type="InterPro" id="IPR037512">
    <property type="entry name" value="PGPase_prok"/>
</dbReference>
<dbReference type="FunFam" id="3.40.50.1000:FF:000022">
    <property type="entry name" value="Phosphoglycolate phosphatase"/>
    <property type="match status" value="1"/>
</dbReference>
<evidence type="ECO:0000313" key="11">
    <source>
        <dbReference type="EMBL" id="KYJ85765.1"/>
    </source>
</evidence>
<dbReference type="EMBL" id="LNKT01000067">
    <property type="protein sequence ID" value="KYJ85765.1"/>
    <property type="molecule type" value="Genomic_DNA"/>
</dbReference>
<dbReference type="AlphaFoldDB" id="A0A151CE25"/>
<comment type="cofactor">
    <cofactor evidence="2 10">
        <name>Mg(2+)</name>
        <dbReference type="ChEBI" id="CHEBI:18420"/>
    </cofactor>
</comment>
<dbReference type="STRING" id="1630136.AS592_03225"/>
<evidence type="ECO:0000256" key="6">
    <source>
        <dbReference type="ARBA" id="ARBA00022723"/>
    </source>
</evidence>
<dbReference type="EC" id="3.1.3.18" evidence="5 10"/>
<dbReference type="GO" id="GO:0046872">
    <property type="term" value="F:metal ion binding"/>
    <property type="evidence" value="ECO:0007669"/>
    <property type="project" value="UniProtKB-KW"/>
</dbReference>
<accession>A0A151CE25</accession>
<dbReference type="InterPro" id="IPR036412">
    <property type="entry name" value="HAD-like_sf"/>
</dbReference>
<gene>
    <name evidence="11" type="ORF">AS592_03225</name>
</gene>
<dbReference type="InterPro" id="IPR041492">
    <property type="entry name" value="HAD_2"/>
</dbReference>
<comment type="function">
    <text evidence="10">Specifically catalyzes the dephosphorylation of 2-phosphoglycolate.</text>
</comment>
<dbReference type="PRINTS" id="PR00413">
    <property type="entry name" value="HADHALOGNASE"/>
</dbReference>
<comment type="caution">
    <text evidence="11">The sequence shown here is derived from an EMBL/GenBank/DDBJ whole genome shotgun (WGS) entry which is preliminary data.</text>
</comment>
<dbReference type="PANTHER" id="PTHR43434">
    <property type="entry name" value="PHOSPHOGLYCOLATE PHOSPHATASE"/>
    <property type="match status" value="1"/>
</dbReference>
<dbReference type="GO" id="GO:0046295">
    <property type="term" value="P:glycolate biosynthetic process"/>
    <property type="evidence" value="ECO:0007669"/>
    <property type="project" value="UniProtKB-UniRule"/>
</dbReference>
<dbReference type="UniPathway" id="UPA00865">
    <property type="reaction ID" value="UER00834"/>
</dbReference>
<feature type="active site" description="Nucleophile" evidence="10">
    <location>
        <position position="12"/>
    </location>
</feature>
<comment type="pathway">
    <text evidence="3 10">Organic acid metabolism; glycolate biosynthesis; glycolate from 2-phosphoglycolate: step 1/1.</text>
</comment>
<dbReference type="SFLD" id="SFLDS00003">
    <property type="entry name" value="Haloacid_Dehalogenase"/>
    <property type="match status" value="1"/>
</dbReference>
<dbReference type="GO" id="GO:0006281">
    <property type="term" value="P:DNA repair"/>
    <property type="evidence" value="ECO:0007669"/>
    <property type="project" value="TreeGrafter"/>
</dbReference>
<feature type="binding site" evidence="10">
    <location>
        <position position="177"/>
    </location>
    <ligand>
        <name>Mg(2+)</name>
        <dbReference type="ChEBI" id="CHEBI:18420"/>
    </ligand>
</feature>
<dbReference type="Pfam" id="PF13419">
    <property type="entry name" value="HAD_2"/>
    <property type="match status" value="1"/>
</dbReference>
<protein>
    <recommendedName>
        <fullName evidence="5 10">Phosphoglycolate phosphatase</fullName>
        <shortName evidence="10">PGP</shortName>
        <shortName evidence="10">PGPase</shortName>
        <ecNumber evidence="5 10">3.1.3.18</ecNumber>
    </recommendedName>
</protein>
<dbReference type="Gene3D" id="3.40.50.1000">
    <property type="entry name" value="HAD superfamily/HAD-like"/>
    <property type="match status" value="1"/>
</dbReference>
<dbReference type="NCBIfam" id="NF009695">
    <property type="entry name" value="PRK13222.1-2"/>
    <property type="match status" value="1"/>
</dbReference>
<dbReference type="SUPFAM" id="SSF56784">
    <property type="entry name" value="HAD-like"/>
    <property type="match status" value="1"/>
</dbReference>
<dbReference type="HAMAP" id="MF_00495">
    <property type="entry name" value="GPH_hydrolase_bact"/>
    <property type="match status" value="1"/>
</dbReference>
<evidence type="ECO:0000256" key="5">
    <source>
        <dbReference type="ARBA" id="ARBA00013078"/>
    </source>
</evidence>
<evidence type="ECO:0000256" key="3">
    <source>
        <dbReference type="ARBA" id="ARBA00004818"/>
    </source>
</evidence>
<evidence type="ECO:0000256" key="7">
    <source>
        <dbReference type="ARBA" id="ARBA00022801"/>
    </source>
</evidence>
<dbReference type="InterPro" id="IPR023214">
    <property type="entry name" value="HAD_sf"/>
</dbReference>
<dbReference type="InterPro" id="IPR006549">
    <property type="entry name" value="HAD-SF_hydro_IIIA"/>
</dbReference>
<dbReference type="NCBIfam" id="TIGR01662">
    <property type="entry name" value="HAD-SF-IIIA"/>
    <property type="match status" value="1"/>
</dbReference>
<organism evidence="11 12">
    <name type="scientific">Sulfurovum riftiae</name>
    <dbReference type="NCBI Taxonomy" id="1630136"/>
    <lineage>
        <taxon>Bacteria</taxon>
        <taxon>Pseudomonadati</taxon>
        <taxon>Campylobacterota</taxon>
        <taxon>Epsilonproteobacteria</taxon>
        <taxon>Campylobacterales</taxon>
        <taxon>Sulfurovaceae</taxon>
        <taxon>Sulfurovum</taxon>
    </lineage>
</organism>
<comment type="similarity">
    <text evidence="4 10">Belongs to the HAD-like hydrolase superfamily. CbbY/CbbZ/Gph/YieH family.</text>
</comment>